<dbReference type="RefSeq" id="WP_074792807.1">
    <property type="nucleotide sequence ID" value="NZ_FOAD01000002.1"/>
</dbReference>
<protein>
    <recommendedName>
        <fullName evidence="3">DUF3800 domain-containing protein</fullName>
    </recommendedName>
</protein>
<dbReference type="InterPro" id="IPR024524">
    <property type="entry name" value="DUF3800"/>
</dbReference>
<evidence type="ECO:0008006" key="3">
    <source>
        <dbReference type="Google" id="ProtNLM"/>
    </source>
</evidence>
<reference evidence="1 2" key="1">
    <citation type="submission" date="2016-10" db="EMBL/GenBank/DDBJ databases">
        <authorList>
            <person name="de Groot N.N."/>
        </authorList>
    </citation>
    <scope>NUCLEOTIDE SEQUENCE [LARGE SCALE GENOMIC DNA]</scope>
    <source>
        <strain evidence="1 2">CDM_5</strain>
    </source>
</reference>
<dbReference type="Pfam" id="PF12686">
    <property type="entry name" value="DUF3800"/>
    <property type="match status" value="1"/>
</dbReference>
<evidence type="ECO:0000313" key="1">
    <source>
        <dbReference type="EMBL" id="SEK92271.1"/>
    </source>
</evidence>
<name>A0A1H7KZR1_HALLR</name>
<dbReference type="AlphaFoldDB" id="A0A1H7KZR1"/>
<dbReference type="Proteomes" id="UP000183894">
    <property type="component" value="Unassembled WGS sequence"/>
</dbReference>
<dbReference type="OrthoDB" id="275656at2157"/>
<evidence type="ECO:0000313" key="2">
    <source>
        <dbReference type="Proteomes" id="UP000183894"/>
    </source>
</evidence>
<organism evidence="1 2">
    <name type="scientific">Haloferax larsenii</name>
    <dbReference type="NCBI Taxonomy" id="302484"/>
    <lineage>
        <taxon>Archaea</taxon>
        <taxon>Methanobacteriati</taxon>
        <taxon>Methanobacteriota</taxon>
        <taxon>Stenosarchaea group</taxon>
        <taxon>Halobacteria</taxon>
        <taxon>Halobacteriales</taxon>
        <taxon>Haloferacaceae</taxon>
        <taxon>Haloferax</taxon>
    </lineage>
</organism>
<proteinExistence type="predicted"/>
<gene>
    <name evidence="1" type="ORF">SAMN04488691_102167</name>
</gene>
<dbReference type="EMBL" id="FOAD01000002">
    <property type="protein sequence ID" value="SEK92271.1"/>
    <property type="molecule type" value="Genomic_DNA"/>
</dbReference>
<sequence length="231" mass="25747">MSQILYFFVDESGNADKGTGFSTVGCWCVSNRTNEYEVLDSTKGFLLQQARNLKSDDSFSEIKSSKLHPNEIDDLMQAMLSQVHQDKTIETPRVWESSQPIRYTTYRTLPDITRGALNGMTSGSLSNGQIMRLMSLISAVSPLFQPGIMNLDSISEIKIILDDTVWDGPANIVKECFDFQGEIGVPTAFKTHDSRAVPGLQIADLAAYSWHRNLRKGDCTTASKVVRDNRL</sequence>
<accession>A0A1H7KZR1</accession>